<organism evidence="12 13">
    <name type="scientific">Rachicladosporium monterosium</name>
    <dbReference type="NCBI Taxonomy" id="1507873"/>
    <lineage>
        <taxon>Eukaryota</taxon>
        <taxon>Fungi</taxon>
        <taxon>Dikarya</taxon>
        <taxon>Ascomycota</taxon>
        <taxon>Pezizomycotina</taxon>
        <taxon>Dothideomycetes</taxon>
        <taxon>Dothideomycetidae</taxon>
        <taxon>Cladosporiales</taxon>
        <taxon>Cladosporiaceae</taxon>
        <taxon>Rachicladosporium</taxon>
    </lineage>
</organism>
<evidence type="ECO:0000259" key="10">
    <source>
        <dbReference type="PROSITE" id="PS50103"/>
    </source>
</evidence>
<feature type="zinc finger region" description="C3H1-type" evidence="8">
    <location>
        <begin position="31"/>
        <end position="58"/>
    </location>
</feature>
<dbReference type="Pfam" id="PF13087">
    <property type="entry name" value="AAA_12"/>
    <property type="match status" value="1"/>
</dbReference>
<feature type="domain" description="C3H1-type" evidence="10">
    <location>
        <begin position="31"/>
        <end position="58"/>
    </location>
</feature>
<keyword evidence="4 8" id="KW-0863">Zinc-finger</keyword>
<feature type="domain" description="C3H1-type" evidence="10">
    <location>
        <begin position="2"/>
        <end position="29"/>
    </location>
</feature>
<dbReference type="Gene3D" id="3.40.50.300">
    <property type="entry name" value="P-loop containing nucleotide triphosphate hydrolases"/>
    <property type="match status" value="2"/>
</dbReference>
<keyword evidence="6 8" id="KW-0862">Zinc</keyword>
<evidence type="ECO:0000256" key="3">
    <source>
        <dbReference type="ARBA" id="ARBA00022723"/>
    </source>
</evidence>
<evidence type="ECO:0008006" key="14">
    <source>
        <dbReference type="Google" id="ProtNLM"/>
    </source>
</evidence>
<evidence type="ECO:0000256" key="4">
    <source>
        <dbReference type="ARBA" id="ARBA00022771"/>
    </source>
</evidence>
<evidence type="ECO:0000256" key="7">
    <source>
        <dbReference type="ARBA" id="ARBA00022859"/>
    </source>
</evidence>
<dbReference type="PROSITE" id="PS50103">
    <property type="entry name" value="ZF_C3H1"/>
    <property type="match status" value="2"/>
</dbReference>
<keyword evidence="2" id="KW-0963">Cytoplasm</keyword>
<dbReference type="InterPro" id="IPR047187">
    <property type="entry name" value="SF1_C_Upf1"/>
</dbReference>
<keyword evidence="5" id="KW-0547">Nucleotide-binding</keyword>
<dbReference type="PANTHER" id="PTHR10887:SF445">
    <property type="entry name" value="NFX1-TYPE ZINC FINGER-CONTAINING PROTEIN 1"/>
    <property type="match status" value="1"/>
</dbReference>
<sequence length="1722" mass="192271">MPPKLKPCNFFQIGICNKGAQCTYAHVRDPNFKRKGCIHHAKGKCKRGDECTYSHSKKDIDQVNPTSPPETNHNPGGMSSAATTEADFRQWRYQLPGPDRIAAARPLGTAAPKFWQDALKLVSGDAGIVQETITLLASNSGCVRILELIGQNFQLMNNAQLARIFSMQILPFFKTITHTNITTSVILVSRLMTIYNILYGPDGARADSLFGLVVQYLQTLTFKEEDRSVSTPPSSLEALETSLAAFEKLVEVNTAAQVHDGLKLSVETLALIFEDNAEAAASFAFKPAQRHFRRLQQRFGLGHALPQVYTGPAIAGERAGFELARERPGELSEAGPRHDNDHVDIREISILPTMQEIRVLGPSLFDRHFRLLREDTVGQLRDAAKVELERLQDPGASMDGRQKRQAARTFVYHNIEIADFAFDPSSGMEFVIAFNQPKELQHKSKAQRREWWEGSKRLGHDGLTCLLSAEGNVTFFTVSPPPFNASKDGAAAPLHQQYKLWSDDQRAFTILKPVMQDDISTPLEQLLWDTDEDLSLVEFPGVLLPAFKPTLQAMQSMSETLDVPFGDILAPASTPNNPGRHTNVVPPTYATKPGFSFDLSSITYAESALQLTLGTNTEDMIDQLTRCSTLDQGQAEALVRSLSRSLALIQGPPGTGKSYTGVQLIKILLANKLAGGLGPIVCVCFTNHALDQGLERLLDEGVERLIRIGGSSKSERLADVNLREVAQRLELTKTEKHDRWRLKDQARREAEEINHLLSLTGQTHTDHQMETYLAVQYPQYHDQLFVGVDDNGFTKVQRRHGTVVDVWLKAAPWGFELPRTIDELLDVHVDQMSGQERRKLYSLWLTDIRVDLLDKLRTAMASYNQAKTQLDGVRTEQRLRVLKQANIIGLTTSGLARNLDLIPRTGAKVLLCEEAGEVLEAHLLTALLPSIEHAILIGDHQQLRPHVQNHNLSTESRSGAQYSLDVSLFERLVQPQDLLAQAVPFSILSVQRRMHPFISQLVRKTLYPQLQDAPTVDHPEVMGMRHRLFWLHHEHKENGDGDTGFSLSRTNDYEVDMVAALVKHLVSQGIYNSKDVAVITPYLGQLRKIRKRLGATFNIILNDRDIEDLRKEADFGTDTAHTLLEKPSHTGSSARGTLLQALRAATVDNFQGEEAKIVIVSLVRSNANHKPGFLRTSNRINVLLSRAQHGMYVIGDANTMSHVPMWADVLAIFRQQGLFGVTLELCCPRHKHTLLQITMPDDFVRIAPEAGCDLPCSKQLCPSLCGEICPDAKFCQQCGLEEVKAIQADMIMFETYGNLDLEKESCIFTPCGHIFTLSTMDGIMDMPKHYETDPISGKIMGLKTTSEPFSSDELKVCPICRSSLRNVARYGRIVRRALLDESTKKLIAWSNRTHAELSDRLVINQEEILTSTRAYFTQVKDLTLHGSLIEQLAIVKKLKISKRYRKIFNSRNAIQSFADKLRKDEQPYQRVRDMVETLRRSKAGADKLVEFQFASSELQLRERLQAISLLIRCDLIIYSDVVAVHKGHGAGRAGGRISVETSTQRTQCDQLITDAQNSLSVRQEAEGQLFWAKFAAMECGSFDVTLEGVSPVGYLRNQMINTEALQRLRDAETVCKRFDGRDRDPTKGLMVEILDARRMLNDGLSTTEMRMVVTAMAKDFSGTGHWYRCANGHPFTVGECGMPMQLACCPACGAGIGGQHHRPTEGVQAAPDIERQFGEFAI</sequence>
<comment type="subcellular location">
    <subcellularLocation>
        <location evidence="1">Cytoplasm</location>
    </subcellularLocation>
</comment>
<keyword evidence="5" id="KW-0378">Hydrolase</keyword>
<accession>A0ABR0L9I9</accession>
<keyword evidence="3 8" id="KW-0479">Metal-binding</keyword>
<reference evidence="12 13" key="1">
    <citation type="submission" date="2023-08" db="EMBL/GenBank/DDBJ databases">
        <title>Black Yeasts Isolated from many extreme environments.</title>
        <authorList>
            <person name="Coleine C."/>
            <person name="Stajich J.E."/>
            <person name="Selbmann L."/>
        </authorList>
    </citation>
    <scope>NUCLEOTIDE SEQUENCE [LARGE SCALE GENOMIC DNA]</scope>
    <source>
        <strain evidence="12 13">CCFEE 5386</strain>
    </source>
</reference>
<proteinExistence type="predicted"/>
<dbReference type="PROSITE" id="PS51981">
    <property type="entry name" value="ZF_RZ"/>
    <property type="match status" value="1"/>
</dbReference>
<keyword evidence="7" id="KW-0391">Immunity</keyword>
<evidence type="ECO:0000313" key="13">
    <source>
        <dbReference type="Proteomes" id="UP001308179"/>
    </source>
</evidence>
<feature type="compositionally biased region" description="Basic and acidic residues" evidence="9">
    <location>
        <begin position="47"/>
        <end position="61"/>
    </location>
</feature>
<dbReference type="SUPFAM" id="SSF52540">
    <property type="entry name" value="P-loop containing nucleoside triphosphate hydrolases"/>
    <property type="match status" value="1"/>
</dbReference>
<dbReference type="SMART" id="SM00356">
    <property type="entry name" value="ZnF_C3H1"/>
    <property type="match status" value="2"/>
</dbReference>
<evidence type="ECO:0000256" key="2">
    <source>
        <dbReference type="ARBA" id="ARBA00022490"/>
    </source>
</evidence>
<feature type="region of interest" description="Disordered" evidence="9">
    <location>
        <begin position="47"/>
        <end position="81"/>
    </location>
</feature>
<dbReference type="InterPro" id="IPR045055">
    <property type="entry name" value="DNA2/NAM7-like"/>
</dbReference>
<feature type="zinc finger region" description="C3H1-type" evidence="8">
    <location>
        <begin position="2"/>
        <end position="29"/>
    </location>
</feature>
<dbReference type="PANTHER" id="PTHR10887">
    <property type="entry name" value="DNA2/NAM7 HELICASE FAMILY"/>
    <property type="match status" value="1"/>
</dbReference>
<evidence type="ECO:0000256" key="5">
    <source>
        <dbReference type="ARBA" id="ARBA00022806"/>
    </source>
</evidence>
<dbReference type="InterPro" id="IPR041679">
    <property type="entry name" value="DNA2/NAM7-like_C"/>
</dbReference>
<dbReference type="EMBL" id="JAVRRR010000141">
    <property type="protein sequence ID" value="KAK5145579.1"/>
    <property type="molecule type" value="Genomic_DNA"/>
</dbReference>
<evidence type="ECO:0000313" key="12">
    <source>
        <dbReference type="EMBL" id="KAK5145579.1"/>
    </source>
</evidence>
<name>A0ABR0L9I9_9PEZI</name>
<dbReference type="InterPro" id="IPR046439">
    <property type="entry name" value="ZF_RZ_dom"/>
</dbReference>
<dbReference type="InterPro" id="IPR027417">
    <property type="entry name" value="P-loop_NTPase"/>
</dbReference>
<dbReference type="Gene3D" id="4.10.1000.10">
    <property type="entry name" value="Zinc finger, CCCH-type"/>
    <property type="match status" value="1"/>
</dbReference>
<evidence type="ECO:0000256" key="6">
    <source>
        <dbReference type="ARBA" id="ARBA00022833"/>
    </source>
</evidence>
<dbReference type="Pfam" id="PF00642">
    <property type="entry name" value="zf-CCCH"/>
    <property type="match status" value="1"/>
</dbReference>
<dbReference type="Pfam" id="PF13086">
    <property type="entry name" value="AAA_11"/>
    <property type="match status" value="1"/>
</dbReference>
<feature type="domain" description="RZ-type" evidence="11">
    <location>
        <begin position="1644"/>
        <end position="1716"/>
    </location>
</feature>
<keyword evidence="5" id="KW-0067">ATP-binding</keyword>
<keyword evidence="13" id="KW-1185">Reference proteome</keyword>
<evidence type="ECO:0000259" key="11">
    <source>
        <dbReference type="PROSITE" id="PS51981"/>
    </source>
</evidence>
<gene>
    <name evidence="12" type="ORF">LTR32_002688</name>
</gene>
<keyword evidence="5" id="KW-0347">Helicase</keyword>
<dbReference type="Proteomes" id="UP001308179">
    <property type="component" value="Unassembled WGS sequence"/>
</dbReference>
<protein>
    <recommendedName>
        <fullName evidence="14">NFX1-type zinc finger-containing protein 1</fullName>
    </recommendedName>
</protein>
<dbReference type="InterPro" id="IPR000571">
    <property type="entry name" value="Znf_CCCH"/>
</dbReference>
<evidence type="ECO:0000256" key="8">
    <source>
        <dbReference type="PROSITE-ProRule" id="PRU00723"/>
    </source>
</evidence>
<evidence type="ECO:0000256" key="9">
    <source>
        <dbReference type="SAM" id="MobiDB-lite"/>
    </source>
</evidence>
<dbReference type="Pfam" id="PF20173">
    <property type="entry name" value="ZnF_RZ-type"/>
    <property type="match status" value="1"/>
</dbReference>
<evidence type="ECO:0000256" key="1">
    <source>
        <dbReference type="ARBA" id="ARBA00004496"/>
    </source>
</evidence>
<feature type="compositionally biased region" description="Polar residues" evidence="9">
    <location>
        <begin position="63"/>
        <end position="74"/>
    </location>
</feature>
<dbReference type="InterPro" id="IPR041677">
    <property type="entry name" value="DNA2/NAM7_AAA_11"/>
</dbReference>
<dbReference type="CDD" id="cd17936">
    <property type="entry name" value="EEXXEc_NFX1"/>
    <property type="match status" value="1"/>
</dbReference>
<comment type="caution">
    <text evidence="12">The sequence shown here is derived from an EMBL/GenBank/DDBJ whole genome shotgun (WGS) entry which is preliminary data.</text>
</comment>
<dbReference type="CDD" id="cd18808">
    <property type="entry name" value="SF1_C_Upf1"/>
    <property type="match status" value="1"/>
</dbReference>